<protein>
    <submittedName>
        <fullName evidence="1">Uncharacterized protein</fullName>
    </submittedName>
</protein>
<dbReference type="RefSeq" id="WP_156859315.1">
    <property type="nucleotide sequence ID" value="NZ_WOWR01000025.1"/>
</dbReference>
<sequence>MYEVVIEAEACVLQCEVTDMVISEANPWAWSSDWDAQGYRELEFRVVSGVAYDEEGHAIDLGRNGCAEVSERYAEEIEDQLWRLLDAR</sequence>
<name>A0A7V8EFX8_PSEPU</name>
<evidence type="ECO:0000313" key="1">
    <source>
        <dbReference type="EMBL" id="KAF0253462.1"/>
    </source>
</evidence>
<dbReference type="EMBL" id="WOWR01000025">
    <property type="protein sequence ID" value="KAF0253462.1"/>
    <property type="molecule type" value="Genomic_DNA"/>
</dbReference>
<dbReference type="AlphaFoldDB" id="A0A7V8EFX8"/>
<proteinExistence type="predicted"/>
<reference evidence="1 2" key="1">
    <citation type="submission" date="2019-12" db="EMBL/GenBank/DDBJ databases">
        <authorList>
            <person name="Woiski C."/>
        </authorList>
    </citation>
    <scope>NUCLEOTIDE SEQUENCE [LARGE SCALE GENOMIC DNA]</scope>
    <source>
        <strain evidence="1 2">BOE100</strain>
    </source>
</reference>
<dbReference type="Proteomes" id="UP000442695">
    <property type="component" value="Unassembled WGS sequence"/>
</dbReference>
<organism evidence="1 2">
    <name type="scientific">Pseudomonas putida</name>
    <name type="common">Arthrobacter siderocapsulatus</name>
    <dbReference type="NCBI Taxonomy" id="303"/>
    <lineage>
        <taxon>Bacteria</taxon>
        <taxon>Pseudomonadati</taxon>
        <taxon>Pseudomonadota</taxon>
        <taxon>Gammaproteobacteria</taxon>
        <taxon>Pseudomonadales</taxon>
        <taxon>Pseudomonadaceae</taxon>
        <taxon>Pseudomonas</taxon>
    </lineage>
</organism>
<evidence type="ECO:0000313" key="2">
    <source>
        <dbReference type="Proteomes" id="UP000442695"/>
    </source>
</evidence>
<gene>
    <name evidence="1" type="ORF">GN299_18255</name>
</gene>
<comment type="caution">
    <text evidence="1">The sequence shown here is derived from an EMBL/GenBank/DDBJ whole genome shotgun (WGS) entry which is preliminary data.</text>
</comment>
<accession>A0A7V8EFX8</accession>